<dbReference type="AlphaFoldDB" id="A0AAJ1WYR0"/>
<sequence length="49" mass="5340">MLGQARRLTPKMGDIQRGALVTVVTSVTLELPMGPQHIADDLEASPLRR</sequence>
<name>A0AAJ1WYR0_9HYPH</name>
<gene>
    <name evidence="1" type="ORF">QO001_005699</name>
</gene>
<accession>A0AAJ1WYR0</accession>
<evidence type="ECO:0000313" key="1">
    <source>
        <dbReference type="EMBL" id="MDQ0546747.1"/>
    </source>
</evidence>
<reference evidence="1" key="1">
    <citation type="submission" date="2023-07" db="EMBL/GenBank/DDBJ databases">
        <title>Genomic Encyclopedia of Type Strains, Phase IV (KMG-IV): sequencing the most valuable type-strain genomes for metagenomic binning, comparative biology and taxonomic classification.</title>
        <authorList>
            <person name="Goeker M."/>
        </authorList>
    </citation>
    <scope>NUCLEOTIDE SEQUENCE</scope>
    <source>
        <strain evidence="1">DSM 19569</strain>
    </source>
</reference>
<proteinExistence type="predicted"/>
<protein>
    <submittedName>
        <fullName evidence="1">Uncharacterized protein</fullName>
    </submittedName>
</protein>
<dbReference type="EMBL" id="JAUSWL010000017">
    <property type="protein sequence ID" value="MDQ0546747.1"/>
    <property type="molecule type" value="Genomic_DNA"/>
</dbReference>
<dbReference type="Proteomes" id="UP001223420">
    <property type="component" value="Unassembled WGS sequence"/>
</dbReference>
<evidence type="ECO:0000313" key="2">
    <source>
        <dbReference type="Proteomes" id="UP001223420"/>
    </source>
</evidence>
<organism evidence="1 2">
    <name type="scientific">Methylobacterium brachiatum</name>
    <dbReference type="NCBI Taxonomy" id="269660"/>
    <lineage>
        <taxon>Bacteria</taxon>
        <taxon>Pseudomonadati</taxon>
        <taxon>Pseudomonadota</taxon>
        <taxon>Alphaproteobacteria</taxon>
        <taxon>Hyphomicrobiales</taxon>
        <taxon>Methylobacteriaceae</taxon>
        <taxon>Methylobacterium</taxon>
    </lineage>
</organism>
<comment type="caution">
    <text evidence="1">The sequence shown here is derived from an EMBL/GenBank/DDBJ whole genome shotgun (WGS) entry which is preliminary data.</text>
</comment>